<accession>A0ABR8MZ17</accession>
<proteinExistence type="predicted"/>
<name>A0ABR8MZ17_9BACL</name>
<dbReference type="NCBIfam" id="NF033524">
    <property type="entry name" value="lasso_PadeA_fam"/>
    <property type="match status" value="1"/>
</dbReference>
<comment type="caution">
    <text evidence="2">The sequence shown here is derived from an EMBL/GenBank/DDBJ whole genome shotgun (WGS) entry which is preliminary data.</text>
</comment>
<protein>
    <submittedName>
        <fullName evidence="2">Paeninodin family lasso peptide</fullName>
    </submittedName>
</protein>
<dbReference type="RefSeq" id="WP_191205459.1">
    <property type="nucleotide sequence ID" value="NZ_JACXZA010000005.1"/>
</dbReference>
<organism evidence="2 3">
    <name type="scientific">Paenibacillus terricola</name>
    <dbReference type="NCBI Taxonomy" id="2763503"/>
    <lineage>
        <taxon>Bacteria</taxon>
        <taxon>Bacillati</taxon>
        <taxon>Bacillota</taxon>
        <taxon>Bacilli</taxon>
        <taxon>Bacillales</taxon>
        <taxon>Paenibacillaceae</taxon>
        <taxon>Paenibacillus</taxon>
    </lineage>
</organism>
<reference evidence="2 3" key="1">
    <citation type="submission" date="2020-09" db="EMBL/GenBank/DDBJ databases">
        <title>Paenibacillus sp. strain PR3 16S rRNA gene Genome sequencing and assembly.</title>
        <authorList>
            <person name="Kim J."/>
        </authorList>
    </citation>
    <scope>NUCLEOTIDE SEQUENCE [LARGE SCALE GENOMIC DNA]</scope>
    <source>
        <strain evidence="2 3">PR3</strain>
    </source>
</reference>
<dbReference type="EMBL" id="JACXZA010000005">
    <property type="protein sequence ID" value="MBD3921182.1"/>
    <property type="molecule type" value="Genomic_DNA"/>
</dbReference>
<evidence type="ECO:0000313" key="2">
    <source>
        <dbReference type="EMBL" id="MBD3921182.1"/>
    </source>
</evidence>
<dbReference type="Proteomes" id="UP000609346">
    <property type="component" value="Unassembled WGS sequence"/>
</dbReference>
<evidence type="ECO:0000313" key="3">
    <source>
        <dbReference type="Proteomes" id="UP000609346"/>
    </source>
</evidence>
<feature type="region of interest" description="Disordered" evidence="1">
    <location>
        <begin position="20"/>
        <end position="51"/>
    </location>
</feature>
<gene>
    <name evidence="2" type="ORF">H8B09_20610</name>
</gene>
<sequence>MSNQTLKQWQAPVLETLDVKMTAGGPNGVVPDKNGKGANNRHDEGPGPTIS</sequence>
<evidence type="ECO:0000256" key="1">
    <source>
        <dbReference type="SAM" id="MobiDB-lite"/>
    </source>
</evidence>
<dbReference type="InterPro" id="IPR049825">
    <property type="entry name" value="Lasso_PadeA-like"/>
</dbReference>
<keyword evidence="3" id="KW-1185">Reference proteome</keyword>